<dbReference type="AlphaFoldDB" id="A0A399FAM7"/>
<protein>
    <submittedName>
        <fullName evidence="1">Uncharacterized protein</fullName>
    </submittedName>
</protein>
<gene>
    <name evidence="1" type="ORF">Mgrana_01750</name>
</gene>
<dbReference type="Proteomes" id="UP000266178">
    <property type="component" value="Unassembled WGS sequence"/>
</dbReference>
<reference evidence="1 2" key="1">
    <citation type="submission" date="2018-08" db="EMBL/GenBank/DDBJ databases">
        <title>Meiothermus granaticius genome AF-68 sequencing project.</title>
        <authorList>
            <person name="Da Costa M.S."/>
            <person name="Albuquerque L."/>
            <person name="Raposo P."/>
            <person name="Froufe H.J.C."/>
            <person name="Barroso C.S."/>
            <person name="Egas C."/>
        </authorList>
    </citation>
    <scope>NUCLEOTIDE SEQUENCE [LARGE SCALE GENOMIC DNA]</scope>
    <source>
        <strain evidence="1 2">AF-68</strain>
    </source>
</reference>
<proteinExistence type="predicted"/>
<accession>A0A399FAM7</accession>
<dbReference type="EMBL" id="QWLB01000021">
    <property type="protein sequence ID" value="RIH92319.1"/>
    <property type="molecule type" value="Genomic_DNA"/>
</dbReference>
<evidence type="ECO:0000313" key="2">
    <source>
        <dbReference type="Proteomes" id="UP000266178"/>
    </source>
</evidence>
<comment type="caution">
    <text evidence="1">The sequence shown here is derived from an EMBL/GenBank/DDBJ whole genome shotgun (WGS) entry which is preliminary data.</text>
</comment>
<sequence length="75" mass="7912">MNPQATATTITAVQTNTCLTIQRQSIGQLDGWRVGLGVLQATNAVMDGVTQPLPQRVYLGPDVAVVDGLNLLHGL</sequence>
<keyword evidence="2" id="KW-1185">Reference proteome</keyword>
<evidence type="ECO:0000313" key="1">
    <source>
        <dbReference type="EMBL" id="RIH92319.1"/>
    </source>
</evidence>
<name>A0A399FAM7_9DEIN</name>
<organism evidence="1 2">
    <name type="scientific">Meiothermus granaticius NBRC 107808</name>
    <dbReference type="NCBI Taxonomy" id="1227551"/>
    <lineage>
        <taxon>Bacteria</taxon>
        <taxon>Thermotogati</taxon>
        <taxon>Deinococcota</taxon>
        <taxon>Deinococci</taxon>
        <taxon>Thermales</taxon>
        <taxon>Thermaceae</taxon>
        <taxon>Meiothermus</taxon>
    </lineage>
</organism>